<reference evidence="10" key="1">
    <citation type="submission" date="2013-09" db="EMBL/GenBank/DDBJ databases">
        <title>The Genome Sequence of Anopheles culicifacies species A.</title>
        <authorList>
            <consortium name="The Broad Institute Genomics Platform"/>
            <person name="Neafsey D.E."/>
            <person name="Besansky N."/>
            <person name="Howell P."/>
            <person name="Walton C."/>
            <person name="Young S.K."/>
            <person name="Zeng Q."/>
            <person name="Gargeya S."/>
            <person name="Fitzgerald M."/>
            <person name="Haas B."/>
            <person name="Abouelleil A."/>
            <person name="Allen A.W."/>
            <person name="Alvarado L."/>
            <person name="Arachchi H.M."/>
            <person name="Berlin A.M."/>
            <person name="Chapman S.B."/>
            <person name="Gainer-Dewar J."/>
            <person name="Goldberg J."/>
            <person name="Griggs A."/>
            <person name="Gujja S."/>
            <person name="Hansen M."/>
            <person name="Howarth C."/>
            <person name="Imamovic A."/>
            <person name="Ireland A."/>
            <person name="Larimer J."/>
            <person name="McCowan C."/>
            <person name="Murphy C."/>
            <person name="Pearson M."/>
            <person name="Poon T.W."/>
            <person name="Priest M."/>
            <person name="Roberts A."/>
            <person name="Saif S."/>
            <person name="Shea T."/>
            <person name="Sisk P."/>
            <person name="Sykes S."/>
            <person name="Wortman J."/>
            <person name="Nusbaum C."/>
            <person name="Birren B."/>
        </authorList>
    </citation>
    <scope>NUCLEOTIDE SEQUENCE [LARGE SCALE GENOMIC DNA]</scope>
    <source>
        <strain evidence="10">A-37</strain>
    </source>
</reference>
<evidence type="ECO:0000256" key="3">
    <source>
        <dbReference type="ARBA" id="ARBA00022448"/>
    </source>
</evidence>
<dbReference type="InterPro" id="IPR036728">
    <property type="entry name" value="PBP_GOBP_sf"/>
</dbReference>
<dbReference type="Proteomes" id="UP000075883">
    <property type="component" value="Unassembled WGS sequence"/>
</dbReference>
<dbReference type="Gene3D" id="1.10.238.270">
    <property type="match status" value="3"/>
</dbReference>
<dbReference type="GO" id="GO:0005549">
    <property type="term" value="F:odorant binding"/>
    <property type="evidence" value="ECO:0007669"/>
    <property type="project" value="InterPro"/>
</dbReference>
<evidence type="ECO:0000259" key="8">
    <source>
        <dbReference type="Pfam" id="PF22651"/>
    </source>
</evidence>
<dbReference type="STRING" id="139723.A0A182LTE5"/>
<name>A0A182LTE5_9DIPT</name>
<dbReference type="GO" id="GO:0007608">
    <property type="term" value="P:sensory perception of smell"/>
    <property type="evidence" value="ECO:0007669"/>
    <property type="project" value="UniProtKB-KW"/>
</dbReference>
<dbReference type="EnsemblMetazoa" id="ACUA001499-RA">
    <property type="protein sequence ID" value="ACUA001499-PA"/>
    <property type="gene ID" value="ACUA001499"/>
</dbReference>
<dbReference type="InterPro" id="IPR054577">
    <property type="entry name" value="OBP47-like_dom"/>
</dbReference>
<dbReference type="EMBL" id="AXCM01009036">
    <property type="status" value="NOT_ANNOTATED_CDS"/>
    <property type="molecule type" value="Genomic_DNA"/>
</dbReference>
<keyword evidence="10" id="KW-1185">Reference proteome</keyword>
<dbReference type="AlphaFoldDB" id="A0A182LTE5"/>
<evidence type="ECO:0000256" key="7">
    <source>
        <dbReference type="ARBA" id="ARBA00023157"/>
    </source>
</evidence>
<evidence type="ECO:0000313" key="9">
    <source>
        <dbReference type="EnsemblMetazoa" id="ACUA001499-PA"/>
    </source>
</evidence>
<dbReference type="PANTHER" id="PTHR21066:SF3">
    <property type="entry name" value="IP02236P"/>
    <property type="match status" value="1"/>
</dbReference>
<protein>
    <recommendedName>
        <fullName evidence="8">OBP47-like domain-containing protein</fullName>
    </recommendedName>
</protein>
<accession>A0A182LTE5</accession>
<dbReference type="SUPFAM" id="SSF47565">
    <property type="entry name" value="Insect pheromone/odorant-binding proteins"/>
    <property type="match status" value="1"/>
</dbReference>
<dbReference type="InterPro" id="IPR052295">
    <property type="entry name" value="Odorant-binding_protein"/>
</dbReference>
<evidence type="ECO:0000256" key="4">
    <source>
        <dbReference type="ARBA" id="ARBA00022525"/>
    </source>
</evidence>
<keyword evidence="6" id="KW-0552">Olfaction</keyword>
<evidence type="ECO:0000256" key="6">
    <source>
        <dbReference type="ARBA" id="ARBA00022725"/>
    </source>
</evidence>
<comment type="similarity">
    <text evidence="2">Belongs to the PBP/GOBP family.</text>
</comment>
<sequence length="402" mass="45341">MDQCCQAEKIISLKDADECSDAADDATEPHHKMMCSMHCKLQSLGVVNGDEIVQEKVLEYADRLEDGWKDTAKEIVKNCVDIVASMKSQMQEHSHHMKCSPVIAIVDFNFDDDPKSDAQLCCMVEHKFPQEPFRKCYEQHKTPSMDNDTVMCIHQCYYDAIGLFPGGKNIEAANYLKYRDELEPALQKPFTYALLVCGKIAIKLIEHFAASPNKMRCNPIPYLFNRCLMEVDMVNCPKEHWINCLKVVACFNSKHPKDCCQLPSLIDEDLLRNCKNLYGGEQLQRTLIHERGKCFVECALNATGTLVNGVLDQAKILQVIVTEIQNDPAVLQLFQASTLQCIQSVTTSVHEQAPAPGCSKLGVDFVGCVNIRNFLNCPQHIWSNSAQCNNLKQFILQCPQPF</sequence>
<organism evidence="9 10">
    <name type="scientific">Anopheles culicifacies</name>
    <dbReference type="NCBI Taxonomy" id="139723"/>
    <lineage>
        <taxon>Eukaryota</taxon>
        <taxon>Metazoa</taxon>
        <taxon>Ecdysozoa</taxon>
        <taxon>Arthropoda</taxon>
        <taxon>Hexapoda</taxon>
        <taxon>Insecta</taxon>
        <taxon>Pterygota</taxon>
        <taxon>Neoptera</taxon>
        <taxon>Endopterygota</taxon>
        <taxon>Diptera</taxon>
        <taxon>Nematocera</taxon>
        <taxon>Culicoidea</taxon>
        <taxon>Culicidae</taxon>
        <taxon>Anophelinae</taxon>
        <taxon>Anopheles</taxon>
        <taxon>culicifacies species complex</taxon>
    </lineage>
</organism>
<dbReference type="VEuPathDB" id="VectorBase:ACUA001499"/>
<dbReference type="PANTHER" id="PTHR21066">
    <property type="entry name" value="ODORANT-BINDING PROTEIN 59A-RELATED"/>
    <property type="match status" value="1"/>
</dbReference>
<evidence type="ECO:0000256" key="1">
    <source>
        <dbReference type="ARBA" id="ARBA00004613"/>
    </source>
</evidence>
<reference evidence="9" key="2">
    <citation type="submission" date="2020-05" db="UniProtKB">
        <authorList>
            <consortium name="EnsemblMetazoa"/>
        </authorList>
    </citation>
    <scope>IDENTIFICATION</scope>
    <source>
        <strain evidence="9">A-37</strain>
    </source>
</reference>
<evidence type="ECO:0000313" key="10">
    <source>
        <dbReference type="Proteomes" id="UP000075883"/>
    </source>
</evidence>
<feature type="domain" description="OBP47-like" evidence="8">
    <location>
        <begin position="263"/>
        <end position="394"/>
    </location>
</feature>
<evidence type="ECO:0000256" key="5">
    <source>
        <dbReference type="ARBA" id="ARBA00022606"/>
    </source>
</evidence>
<comment type="subcellular location">
    <subcellularLocation>
        <location evidence="1">Secreted</location>
    </subcellularLocation>
</comment>
<keyword evidence="5" id="KW-0716">Sensory transduction</keyword>
<dbReference type="Pfam" id="PF22651">
    <property type="entry name" value="OBP47_like"/>
    <property type="match status" value="1"/>
</dbReference>
<keyword evidence="7" id="KW-1015">Disulfide bond</keyword>
<dbReference type="EMBL" id="AXCM01009037">
    <property type="status" value="NOT_ANNOTATED_CDS"/>
    <property type="molecule type" value="Genomic_DNA"/>
</dbReference>
<dbReference type="GO" id="GO:0005576">
    <property type="term" value="C:extracellular region"/>
    <property type="evidence" value="ECO:0007669"/>
    <property type="project" value="UniProtKB-SubCell"/>
</dbReference>
<proteinExistence type="inferred from homology"/>
<evidence type="ECO:0000256" key="2">
    <source>
        <dbReference type="ARBA" id="ARBA00008098"/>
    </source>
</evidence>
<keyword evidence="4" id="KW-0964">Secreted</keyword>
<keyword evidence="3" id="KW-0813">Transport</keyword>